<accession>A0ACB8AUW7</accession>
<feature type="non-terminal residue" evidence="1">
    <location>
        <position position="302"/>
    </location>
</feature>
<reference evidence="1" key="1">
    <citation type="journal article" date="2021" name="New Phytol.">
        <title>Evolutionary innovations through gain and loss of genes in the ectomycorrhizal Boletales.</title>
        <authorList>
            <person name="Wu G."/>
            <person name="Miyauchi S."/>
            <person name="Morin E."/>
            <person name="Kuo A."/>
            <person name="Drula E."/>
            <person name="Varga T."/>
            <person name="Kohler A."/>
            <person name="Feng B."/>
            <person name="Cao Y."/>
            <person name="Lipzen A."/>
            <person name="Daum C."/>
            <person name="Hundley H."/>
            <person name="Pangilinan J."/>
            <person name="Johnson J."/>
            <person name="Barry K."/>
            <person name="LaButti K."/>
            <person name="Ng V."/>
            <person name="Ahrendt S."/>
            <person name="Min B."/>
            <person name="Choi I.G."/>
            <person name="Park H."/>
            <person name="Plett J.M."/>
            <person name="Magnuson J."/>
            <person name="Spatafora J.W."/>
            <person name="Nagy L.G."/>
            <person name="Henrissat B."/>
            <person name="Grigoriev I.V."/>
            <person name="Yang Z.L."/>
            <person name="Xu J."/>
            <person name="Martin F.M."/>
        </authorList>
    </citation>
    <scope>NUCLEOTIDE SEQUENCE</scope>
    <source>
        <strain evidence="1">KUC20120723A-06</strain>
    </source>
</reference>
<dbReference type="EMBL" id="MU267585">
    <property type="protein sequence ID" value="KAH7916823.1"/>
    <property type="molecule type" value="Genomic_DNA"/>
</dbReference>
<dbReference type="Proteomes" id="UP000790709">
    <property type="component" value="Unassembled WGS sequence"/>
</dbReference>
<organism evidence="1 2">
    <name type="scientific">Leucogyrophana mollusca</name>
    <dbReference type="NCBI Taxonomy" id="85980"/>
    <lineage>
        <taxon>Eukaryota</taxon>
        <taxon>Fungi</taxon>
        <taxon>Dikarya</taxon>
        <taxon>Basidiomycota</taxon>
        <taxon>Agaricomycotina</taxon>
        <taxon>Agaricomycetes</taxon>
        <taxon>Agaricomycetidae</taxon>
        <taxon>Boletales</taxon>
        <taxon>Boletales incertae sedis</taxon>
        <taxon>Leucogyrophana</taxon>
    </lineage>
</organism>
<sequence length="302" mass="34347">MEAEARRGKTGPMSDFNIPKLELLQNFARAIKHVGGLLQYTADVSERLLITHCKQPMERTSRQKRDFTLQIVRHLNREEILRHFDLYSLFRHKRLSLVNVVVAEFDDVVEQDPMLAWISRALPGEEMRFNGPRPVRNHFLKGILSHDATTAFHVTVEPNLKNKSIDDIANLYKIPDFGVAFAQYLARQAVDPHWSHSPLKGWNKFRLQLHSVLQRGMIMPSQLVQAYPPSTEFPHGNCDMVLLSVLQADGEPVNVVAQVRAVFQISHRSDVTPPVSLSGPLAYVQLFHFAASPDTDVAMWTV</sequence>
<comment type="caution">
    <text evidence="1">The sequence shown here is derived from an EMBL/GenBank/DDBJ whole genome shotgun (WGS) entry which is preliminary data.</text>
</comment>
<protein>
    <submittedName>
        <fullName evidence="1">Uncharacterized protein</fullName>
    </submittedName>
</protein>
<evidence type="ECO:0000313" key="1">
    <source>
        <dbReference type="EMBL" id="KAH7916823.1"/>
    </source>
</evidence>
<gene>
    <name evidence="1" type="ORF">BV22DRAFT_1188811</name>
</gene>
<evidence type="ECO:0000313" key="2">
    <source>
        <dbReference type="Proteomes" id="UP000790709"/>
    </source>
</evidence>
<keyword evidence="2" id="KW-1185">Reference proteome</keyword>
<name>A0ACB8AUW7_9AGAM</name>
<proteinExistence type="predicted"/>